<keyword evidence="2" id="KW-0805">Transcription regulation</keyword>
<keyword evidence="6" id="KW-1185">Reference proteome</keyword>
<evidence type="ECO:0000313" key="6">
    <source>
        <dbReference type="Proteomes" id="UP000033558"/>
    </source>
</evidence>
<protein>
    <recommendedName>
        <fullName evidence="7">Penicillinase repressor</fullName>
    </recommendedName>
</protein>
<dbReference type="RefSeq" id="WP_052725136.1">
    <property type="nucleotide sequence ID" value="NZ_JAMBJK010000014.1"/>
</dbReference>
<dbReference type="AlphaFoldDB" id="A0A0F4LYF0"/>
<dbReference type="GO" id="GO:0045892">
    <property type="term" value="P:negative regulation of DNA-templated transcription"/>
    <property type="evidence" value="ECO:0007669"/>
    <property type="project" value="InterPro"/>
</dbReference>
<evidence type="ECO:0000256" key="1">
    <source>
        <dbReference type="ARBA" id="ARBA00011046"/>
    </source>
</evidence>
<keyword evidence="3" id="KW-0238">DNA-binding</keyword>
<dbReference type="EMBL" id="JXJQ01000001">
    <property type="protein sequence ID" value="KJY63378.1"/>
    <property type="molecule type" value="Genomic_DNA"/>
</dbReference>
<name>A0A0F4LYF0_9LACO</name>
<dbReference type="InterPro" id="IPR005650">
    <property type="entry name" value="BlaI_family"/>
</dbReference>
<dbReference type="SUPFAM" id="SSF46785">
    <property type="entry name" value="Winged helix' DNA-binding domain"/>
    <property type="match status" value="1"/>
</dbReference>
<dbReference type="HOGENOM" id="CLU_148593_0_0_9"/>
<dbReference type="GO" id="GO:0003677">
    <property type="term" value="F:DNA binding"/>
    <property type="evidence" value="ECO:0007669"/>
    <property type="project" value="UniProtKB-KW"/>
</dbReference>
<gene>
    <name evidence="5" type="ORF">JG30_00580</name>
</gene>
<dbReference type="PATRIC" id="fig|1218492.5.peg.170"/>
<comment type="caution">
    <text evidence="5">The sequence shown here is derived from an EMBL/GenBank/DDBJ whole genome shotgun (WGS) entry which is preliminary data.</text>
</comment>
<dbReference type="Gene3D" id="1.10.10.10">
    <property type="entry name" value="Winged helix-like DNA-binding domain superfamily/Winged helix DNA-binding domain"/>
    <property type="match status" value="1"/>
</dbReference>
<proteinExistence type="inferred from homology"/>
<dbReference type="InterPro" id="IPR036388">
    <property type="entry name" value="WH-like_DNA-bd_sf"/>
</dbReference>
<dbReference type="STRING" id="1218492.JG30_00580"/>
<accession>A0A0F4LYF0</accession>
<reference evidence="5 6" key="1">
    <citation type="submission" date="2015-01" db="EMBL/GenBank/DDBJ databases">
        <title>Comparative genomics of the lactic acid bacteria isolated from the honey bee gut.</title>
        <authorList>
            <person name="Ellegaard K.M."/>
            <person name="Tamarit D."/>
            <person name="Javelind E."/>
            <person name="Olofsson T."/>
            <person name="Andersson S.G."/>
            <person name="Vasquez A."/>
        </authorList>
    </citation>
    <scope>NUCLEOTIDE SEQUENCE [LARGE SCALE GENOMIC DNA]</scope>
    <source>
        <strain evidence="5 6">Bin4</strain>
    </source>
</reference>
<sequence>MKRLTRRETDIMHVLWNATEALSARDIAQANPEISQNTIQSLIKKLLDENFIKVDGFKSTGTIYTRKFVPNISEQEYFFTTVSKKSFQKYLTAFITDNNNARELQDLKTKVNKRLKELQ</sequence>
<evidence type="ECO:0000313" key="5">
    <source>
        <dbReference type="EMBL" id="KJY63378.1"/>
    </source>
</evidence>
<keyword evidence="4" id="KW-0804">Transcription</keyword>
<evidence type="ECO:0000256" key="4">
    <source>
        <dbReference type="ARBA" id="ARBA00023163"/>
    </source>
</evidence>
<evidence type="ECO:0000256" key="3">
    <source>
        <dbReference type="ARBA" id="ARBA00023125"/>
    </source>
</evidence>
<dbReference type="Pfam" id="PF03965">
    <property type="entry name" value="Penicillinase_R"/>
    <property type="match status" value="1"/>
</dbReference>
<evidence type="ECO:0000256" key="2">
    <source>
        <dbReference type="ARBA" id="ARBA00023015"/>
    </source>
</evidence>
<dbReference type="OrthoDB" id="2003001at2"/>
<comment type="similarity">
    <text evidence="1">Belongs to the BlaI transcriptional regulatory family.</text>
</comment>
<organism evidence="5 6">
    <name type="scientific">Bombilactobacillus mellifer</name>
    <dbReference type="NCBI Taxonomy" id="1218492"/>
    <lineage>
        <taxon>Bacteria</taxon>
        <taxon>Bacillati</taxon>
        <taxon>Bacillota</taxon>
        <taxon>Bacilli</taxon>
        <taxon>Lactobacillales</taxon>
        <taxon>Lactobacillaceae</taxon>
        <taxon>Bombilactobacillus</taxon>
    </lineage>
</organism>
<evidence type="ECO:0008006" key="7">
    <source>
        <dbReference type="Google" id="ProtNLM"/>
    </source>
</evidence>
<dbReference type="InterPro" id="IPR036390">
    <property type="entry name" value="WH_DNA-bd_sf"/>
</dbReference>
<dbReference type="Proteomes" id="UP000033558">
    <property type="component" value="Unassembled WGS sequence"/>
</dbReference>